<dbReference type="PRINTS" id="PR00507">
    <property type="entry name" value="N12N6MTFRASE"/>
</dbReference>
<keyword evidence="3" id="KW-0949">S-adenosyl-L-methionine</keyword>
<dbReference type="EMBL" id="CP036526">
    <property type="protein sequence ID" value="QDT12112.1"/>
    <property type="molecule type" value="Genomic_DNA"/>
</dbReference>
<dbReference type="PANTHER" id="PTHR33841">
    <property type="entry name" value="DNA METHYLTRANSFERASE YEEA-RELATED"/>
    <property type="match status" value="1"/>
</dbReference>
<keyword evidence="2" id="KW-0808">Transferase</keyword>
<organism evidence="4 5">
    <name type="scientific">Stieleria marina</name>
    <dbReference type="NCBI Taxonomy" id="1930275"/>
    <lineage>
        <taxon>Bacteria</taxon>
        <taxon>Pseudomonadati</taxon>
        <taxon>Planctomycetota</taxon>
        <taxon>Planctomycetia</taxon>
        <taxon>Pirellulales</taxon>
        <taxon>Pirellulaceae</taxon>
        <taxon>Stieleria</taxon>
    </lineage>
</organism>
<evidence type="ECO:0000256" key="1">
    <source>
        <dbReference type="ARBA" id="ARBA00022603"/>
    </source>
</evidence>
<dbReference type="PANTHER" id="PTHR33841:SF5">
    <property type="entry name" value="DNA METHYLASE (MODIFICATION METHYLASE) (METHYLTRANSFERASE)-RELATED"/>
    <property type="match status" value="1"/>
</dbReference>
<dbReference type="AlphaFoldDB" id="A0A517NYB9"/>
<name>A0A517NYB9_9BACT</name>
<sequence>MKHSSDKIAFGDFQTPHELAQKCCQVAAQQFGLVDVVIEPTCGHGTFVTAAASTFPGSQIVGYEINDLYRQRARRAVNKETTAKATTSIRKQDFFAADWQRNRDQHDGSVLFLGNPPWVTNSQLGVLENKNLPTKSNVESIRGIDAMTGRSNFDISESILQTLLTVMRPGQDHLAMLVKTATARKVLRMQWQSGAAFSHASLRSIDAKKHFDVNVDACLLMLSPGKPQRSKVHVCHQSTSVDKKPTAIAMGWHDGQLVANPNDARATDFLFRANAMAWRSGVKHDVSRVLELREIDGQLFRQDGEPVEIERDQVYPLAKGADVANNRTKCPERRLLVTQHCMSESTAQLQGRLPATDRYLQQNREAFDNRKSSIYRNRDPFALFGIGEYTFAPWKVAICGLYKRLQFTLLGPIKGRAVVVDDTSYTLGFQTKRQAKLVHELLTSAEATSFFQARIFWDAKRPINAQTLRSLDLESLAKHLGRTRQWEEVFPRPTEQGLALVD</sequence>
<dbReference type="OrthoDB" id="32195at2"/>
<dbReference type="InterPro" id="IPR050953">
    <property type="entry name" value="N4_N6_ade-DNA_methylase"/>
</dbReference>
<protein>
    <submittedName>
        <fullName evidence="4">Uncharacterized protein</fullName>
    </submittedName>
</protein>
<dbReference type="RefSeq" id="WP_145419837.1">
    <property type="nucleotide sequence ID" value="NZ_CP036526.1"/>
</dbReference>
<dbReference type="REBASE" id="355870">
    <property type="entry name" value="M.PbaK239ORF41200P"/>
</dbReference>
<accession>A0A517NYB9</accession>
<dbReference type="GO" id="GO:0032259">
    <property type="term" value="P:methylation"/>
    <property type="evidence" value="ECO:0007669"/>
    <property type="project" value="UniProtKB-KW"/>
</dbReference>
<keyword evidence="5" id="KW-1185">Reference proteome</keyword>
<evidence type="ECO:0000313" key="5">
    <source>
        <dbReference type="Proteomes" id="UP000319817"/>
    </source>
</evidence>
<evidence type="ECO:0000256" key="2">
    <source>
        <dbReference type="ARBA" id="ARBA00022679"/>
    </source>
</evidence>
<dbReference type="Proteomes" id="UP000319817">
    <property type="component" value="Chromosome"/>
</dbReference>
<gene>
    <name evidence="4" type="ORF">K239x_41200</name>
</gene>
<dbReference type="SUPFAM" id="SSF53335">
    <property type="entry name" value="S-adenosyl-L-methionine-dependent methyltransferases"/>
    <property type="match status" value="1"/>
</dbReference>
<dbReference type="InterPro" id="IPR029063">
    <property type="entry name" value="SAM-dependent_MTases_sf"/>
</dbReference>
<proteinExistence type="predicted"/>
<evidence type="ECO:0000313" key="4">
    <source>
        <dbReference type="EMBL" id="QDT12112.1"/>
    </source>
</evidence>
<evidence type="ECO:0000256" key="3">
    <source>
        <dbReference type="ARBA" id="ARBA00022691"/>
    </source>
</evidence>
<dbReference type="GO" id="GO:0008168">
    <property type="term" value="F:methyltransferase activity"/>
    <property type="evidence" value="ECO:0007669"/>
    <property type="project" value="UniProtKB-KW"/>
</dbReference>
<dbReference type="Gene3D" id="3.40.50.150">
    <property type="entry name" value="Vaccinia Virus protein VP39"/>
    <property type="match status" value="1"/>
</dbReference>
<reference evidence="4 5" key="1">
    <citation type="submission" date="2019-02" db="EMBL/GenBank/DDBJ databases">
        <title>Deep-cultivation of Planctomycetes and their phenomic and genomic characterization uncovers novel biology.</title>
        <authorList>
            <person name="Wiegand S."/>
            <person name="Jogler M."/>
            <person name="Boedeker C."/>
            <person name="Pinto D."/>
            <person name="Vollmers J."/>
            <person name="Rivas-Marin E."/>
            <person name="Kohn T."/>
            <person name="Peeters S.H."/>
            <person name="Heuer A."/>
            <person name="Rast P."/>
            <person name="Oberbeckmann S."/>
            <person name="Bunk B."/>
            <person name="Jeske O."/>
            <person name="Meyerdierks A."/>
            <person name="Storesund J.E."/>
            <person name="Kallscheuer N."/>
            <person name="Luecker S."/>
            <person name="Lage O.M."/>
            <person name="Pohl T."/>
            <person name="Merkel B.J."/>
            <person name="Hornburger P."/>
            <person name="Mueller R.-W."/>
            <person name="Bruemmer F."/>
            <person name="Labrenz M."/>
            <person name="Spormann A.M."/>
            <person name="Op den Camp H."/>
            <person name="Overmann J."/>
            <person name="Amann R."/>
            <person name="Jetten M.S.M."/>
            <person name="Mascher T."/>
            <person name="Medema M.H."/>
            <person name="Devos D.P."/>
            <person name="Kaster A.-K."/>
            <person name="Ovreas L."/>
            <person name="Rohde M."/>
            <person name="Galperin M.Y."/>
            <person name="Jogler C."/>
        </authorList>
    </citation>
    <scope>NUCLEOTIDE SEQUENCE [LARGE SCALE GENOMIC DNA]</scope>
    <source>
        <strain evidence="4 5">K23_9</strain>
    </source>
</reference>
<keyword evidence="1" id="KW-0489">Methyltransferase</keyword>